<comment type="caution">
    <text evidence="2">The sequence shown here is derived from an EMBL/GenBank/DDBJ whole genome shotgun (WGS) entry which is preliminary data.</text>
</comment>
<keyword evidence="1" id="KW-1133">Transmembrane helix</keyword>
<dbReference type="EMBL" id="JTKH01000024">
    <property type="protein sequence ID" value="KII76433.1"/>
    <property type="molecule type" value="Genomic_DNA"/>
</dbReference>
<dbReference type="OrthoDB" id="5892095at2"/>
<keyword evidence="3" id="KW-1185">Reference proteome</keyword>
<gene>
    <name evidence="2" type="ORF">OJ16_16730</name>
</gene>
<accession>A0A0C2NP61</accession>
<evidence type="ECO:0000313" key="3">
    <source>
        <dbReference type="Proteomes" id="UP000031672"/>
    </source>
</evidence>
<dbReference type="RefSeq" id="WP_040992371.1">
    <property type="nucleotide sequence ID" value="NZ_JTKH01000024.1"/>
</dbReference>
<name>A0A0C2NP61_9VIBR</name>
<keyword evidence="1" id="KW-0812">Transmembrane</keyword>
<feature type="transmembrane region" description="Helical" evidence="1">
    <location>
        <begin position="88"/>
        <end position="109"/>
    </location>
</feature>
<sequence>MKTSLFYHCPKCAANTVLPAKIINKITDDGCFSCHCCHSVLRLNDEGMKSLNGRRAELKTLMPYQVGGVAMMIIATFIHLFGGMAADTLLLCSIIATTAILKAHSTFFLDSHLAFDEKA</sequence>
<dbReference type="AlphaFoldDB" id="A0A0C2NP61"/>
<keyword evidence="1" id="KW-0472">Membrane</keyword>
<organism evidence="2 3">
    <name type="scientific">Vibrio renipiscarius</name>
    <dbReference type="NCBI Taxonomy" id="1461322"/>
    <lineage>
        <taxon>Bacteria</taxon>
        <taxon>Pseudomonadati</taxon>
        <taxon>Pseudomonadota</taxon>
        <taxon>Gammaproteobacteria</taxon>
        <taxon>Vibrionales</taxon>
        <taxon>Vibrionaceae</taxon>
        <taxon>Vibrio</taxon>
    </lineage>
</organism>
<protein>
    <submittedName>
        <fullName evidence="2">Uncharacterized protein</fullName>
    </submittedName>
</protein>
<evidence type="ECO:0000256" key="1">
    <source>
        <dbReference type="SAM" id="Phobius"/>
    </source>
</evidence>
<reference evidence="2 3" key="1">
    <citation type="submission" date="2014-11" db="EMBL/GenBank/DDBJ databases">
        <title>Draft Genome Sequence of Vibrio piscirenalis strains CECT 8603T and CECT 8604, two marine Gammaproteobacterium isolated from cultured gilthead sea bream (Sparus aurata).</title>
        <authorList>
            <person name="Arahal D.R."/>
            <person name="Rodrigo-Torres L."/>
            <person name="Lucena T."/>
            <person name="Pujalte M.J."/>
        </authorList>
    </citation>
    <scope>NUCLEOTIDE SEQUENCE [LARGE SCALE GENOMIC DNA]</scope>
    <source>
        <strain evidence="2 3">DCR 1-4-2</strain>
    </source>
</reference>
<dbReference type="Proteomes" id="UP000031672">
    <property type="component" value="Unassembled WGS sequence"/>
</dbReference>
<feature type="transmembrane region" description="Helical" evidence="1">
    <location>
        <begin position="61"/>
        <end position="82"/>
    </location>
</feature>
<accession>A0A0C2K3A1</accession>
<evidence type="ECO:0000313" key="2">
    <source>
        <dbReference type="EMBL" id="KII76433.1"/>
    </source>
</evidence>
<proteinExistence type="predicted"/>